<evidence type="ECO:0000313" key="2">
    <source>
        <dbReference type="EMBL" id="KAH3874777.1"/>
    </source>
</evidence>
<dbReference type="Proteomes" id="UP000828390">
    <property type="component" value="Unassembled WGS sequence"/>
</dbReference>
<evidence type="ECO:0000313" key="3">
    <source>
        <dbReference type="Proteomes" id="UP000828390"/>
    </source>
</evidence>
<name>A0A9D4MC06_DREPO</name>
<keyword evidence="3" id="KW-1185">Reference proteome</keyword>
<reference evidence="2" key="2">
    <citation type="submission" date="2020-11" db="EMBL/GenBank/DDBJ databases">
        <authorList>
            <person name="McCartney M.A."/>
            <person name="Auch B."/>
            <person name="Kono T."/>
            <person name="Mallez S."/>
            <person name="Becker A."/>
            <person name="Gohl D.M."/>
            <person name="Silverstein K.A.T."/>
            <person name="Koren S."/>
            <person name="Bechman K.B."/>
            <person name="Herman A."/>
            <person name="Abrahante J.E."/>
            <person name="Garbe J."/>
        </authorList>
    </citation>
    <scope>NUCLEOTIDE SEQUENCE</scope>
    <source>
        <strain evidence="2">Duluth1</strain>
        <tissue evidence="2">Whole animal</tissue>
    </source>
</reference>
<organism evidence="2 3">
    <name type="scientific">Dreissena polymorpha</name>
    <name type="common">Zebra mussel</name>
    <name type="synonym">Mytilus polymorpha</name>
    <dbReference type="NCBI Taxonomy" id="45954"/>
    <lineage>
        <taxon>Eukaryota</taxon>
        <taxon>Metazoa</taxon>
        <taxon>Spiralia</taxon>
        <taxon>Lophotrochozoa</taxon>
        <taxon>Mollusca</taxon>
        <taxon>Bivalvia</taxon>
        <taxon>Autobranchia</taxon>
        <taxon>Heteroconchia</taxon>
        <taxon>Euheterodonta</taxon>
        <taxon>Imparidentia</taxon>
        <taxon>Neoheterodontei</taxon>
        <taxon>Myida</taxon>
        <taxon>Dreissenoidea</taxon>
        <taxon>Dreissenidae</taxon>
        <taxon>Dreissena</taxon>
    </lineage>
</organism>
<feature type="chain" id="PRO_5039242004" evidence="1">
    <location>
        <begin position="23"/>
        <end position="191"/>
    </location>
</feature>
<keyword evidence="1" id="KW-0732">Signal</keyword>
<gene>
    <name evidence="2" type="ORF">DPMN_038030</name>
</gene>
<protein>
    <submittedName>
        <fullName evidence="2">Uncharacterized protein</fullName>
    </submittedName>
</protein>
<dbReference type="AlphaFoldDB" id="A0A9D4MC06"/>
<sequence>MDQVYTMLILLLISATVHCLLGQDKFNETRTHQPYGEQIKISTQDGKLVSTVDVFFNEGYQIERPTDRNKCLISKLTENGTCFDEVSTSSLDAIPDNIAVLCKGREVVTLVSVDCHKDDTVQTDATENTGVTKRQKRSAPWSSCSRYKKVYRENCRQWCCRQFIFCFQWCRSCETVSDWATETIEGYHYTF</sequence>
<accession>A0A9D4MC06</accession>
<evidence type="ECO:0000256" key="1">
    <source>
        <dbReference type="SAM" id="SignalP"/>
    </source>
</evidence>
<feature type="signal peptide" evidence="1">
    <location>
        <begin position="1"/>
        <end position="22"/>
    </location>
</feature>
<comment type="caution">
    <text evidence="2">The sequence shown here is derived from an EMBL/GenBank/DDBJ whole genome shotgun (WGS) entry which is preliminary data.</text>
</comment>
<proteinExistence type="predicted"/>
<reference evidence="2" key="1">
    <citation type="journal article" date="2019" name="bioRxiv">
        <title>The Genome of the Zebra Mussel, Dreissena polymorpha: A Resource for Invasive Species Research.</title>
        <authorList>
            <person name="McCartney M.A."/>
            <person name="Auch B."/>
            <person name="Kono T."/>
            <person name="Mallez S."/>
            <person name="Zhang Y."/>
            <person name="Obille A."/>
            <person name="Becker A."/>
            <person name="Abrahante J.E."/>
            <person name="Garbe J."/>
            <person name="Badalamenti J.P."/>
            <person name="Herman A."/>
            <person name="Mangelson H."/>
            <person name="Liachko I."/>
            <person name="Sullivan S."/>
            <person name="Sone E.D."/>
            <person name="Koren S."/>
            <person name="Silverstein K.A.T."/>
            <person name="Beckman K.B."/>
            <person name="Gohl D.M."/>
        </authorList>
    </citation>
    <scope>NUCLEOTIDE SEQUENCE</scope>
    <source>
        <strain evidence="2">Duluth1</strain>
        <tissue evidence="2">Whole animal</tissue>
    </source>
</reference>
<dbReference type="EMBL" id="JAIWYP010000002">
    <property type="protein sequence ID" value="KAH3874777.1"/>
    <property type="molecule type" value="Genomic_DNA"/>
</dbReference>